<dbReference type="EMBL" id="CP024422">
    <property type="protein sequence ID" value="ATQ57368.1"/>
    <property type="molecule type" value="Genomic_DNA"/>
</dbReference>
<evidence type="ECO:0000313" key="2">
    <source>
        <dbReference type="Proteomes" id="UP000229314"/>
    </source>
</evidence>
<accession>A0A2D2C4C8</accession>
<organism evidence="1 2">
    <name type="scientific">Paracoccus yeei</name>
    <dbReference type="NCBI Taxonomy" id="147645"/>
    <lineage>
        <taxon>Bacteria</taxon>
        <taxon>Pseudomonadati</taxon>
        <taxon>Pseudomonadota</taxon>
        <taxon>Alphaproteobacteria</taxon>
        <taxon>Rhodobacterales</taxon>
        <taxon>Paracoccaceae</taxon>
        <taxon>Paracoccus</taxon>
    </lineage>
</organism>
<protein>
    <submittedName>
        <fullName evidence="1">Hydrogenase expression/formation protein HupK</fullName>
    </submittedName>
</protein>
<proteinExistence type="predicted"/>
<dbReference type="SUPFAM" id="SSF56762">
    <property type="entry name" value="HydB/Nqo4-like"/>
    <property type="match status" value="1"/>
</dbReference>
<dbReference type="Proteomes" id="UP000229314">
    <property type="component" value="Chromosome"/>
</dbReference>
<name>A0A2D2C4C8_9RHOB</name>
<gene>
    <name evidence="1" type="ORF">PYTT13_17220</name>
</gene>
<dbReference type="InterPro" id="IPR029014">
    <property type="entry name" value="NiFe-Hase_large"/>
</dbReference>
<evidence type="ECO:0000313" key="1">
    <source>
        <dbReference type="EMBL" id="ATQ57368.1"/>
    </source>
</evidence>
<sequence length="301" mass="31391">MNRPAARLRLAERGGGLVPCRPGAVGLAVDQIMTGRPAAEVERLLPAIFGLCHSVQETALAVAMGRDAPDPAPLHRDMIRDHLAKLFLQWPPLLGLSPHALPQGWTGGGEALRQALFGGPELFAADALTGWLNAGRGLAPLLGRIAEAFAPHEAEADLPPFDPATALTDSPVDNSVLTRHRAHPLVQSALAGWGAGPLAHVLARLVDLDALSRGNGPTPRRLADGTALVPCSRGICTLQMSVEAGTVTRFHRRTPTDHLLMPGGLLEAALARLPAGKAGLAPLLVSVLDPCIPVNLGGEDA</sequence>
<reference evidence="1 2" key="1">
    <citation type="submission" date="2017-10" db="EMBL/GenBank/DDBJ databases">
        <title>Complete genome sequence of Paracoccus yeei TT13 isolated from human skin.</title>
        <authorList>
            <person name="Lee K."/>
            <person name="Lim J.Y."/>
            <person name="Hwang I."/>
        </authorList>
    </citation>
    <scope>NUCLEOTIDE SEQUENCE [LARGE SCALE GENOMIC DNA]</scope>
    <source>
        <strain evidence="1 2">TT13</strain>
    </source>
</reference>
<dbReference type="AlphaFoldDB" id="A0A2D2C4C8"/>
<dbReference type="Gene3D" id="1.10.645.10">
    <property type="entry name" value="Cytochrome-c3 Hydrogenase, chain B"/>
    <property type="match status" value="1"/>
</dbReference>